<protein>
    <submittedName>
        <fullName evidence="4">Uncharacterized protein</fullName>
    </submittedName>
</protein>
<keyword evidence="2" id="KW-0472">Membrane</keyword>
<evidence type="ECO:0000256" key="1">
    <source>
        <dbReference type="SAM" id="MobiDB-lite"/>
    </source>
</evidence>
<evidence type="ECO:0000313" key="5">
    <source>
        <dbReference type="Proteomes" id="UP000648257"/>
    </source>
</evidence>
<organism evidence="4 5">
    <name type="scientific">Undibacterium seohonense</name>
    <dbReference type="NCBI Taxonomy" id="1344950"/>
    <lineage>
        <taxon>Bacteria</taxon>
        <taxon>Pseudomonadati</taxon>
        <taxon>Pseudomonadota</taxon>
        <taxon>Betaproteobacteria</taxon>
        <taxon>Burkholderiales</taxon>
        <taxon>Oxalobacteraceae</taxon>
        <taxon>Undibacterium</taxon>
    </lineage>
</organism>
<keyword evidence="3" id="KW-0732">Signal</keyword>
<feature type="region of interest" description="Disordered" evidence="1">
    <location>
        <begin position="38"/>
        <end position="57"/>
    </location>
</feature>
<evidence type="ECO:0000313" key="4">
    <source>
        <dbReference type="EMBL" id="MBC3809573.1"/>
    </source>
</evidence>
<keyword evidence="2" id="KW-0812">Transmembrane</keyword>
<reference evidence="4 5" key="1">
    <citation type="submission" date="2020-08" db="EMBL/GenBank/DDBJ databases">
        <title>Novel species isolated from subtropical streams in China.</title>
        <authorList>
            <person name="Lu H."/>
        </authorList>
    </citation>
    <scope>NUCLEOTIDE SEQUENCE [LARGE SCALE GENOMIC DNA]</scope>
    <source>
        <strain evidence="4 5">KACC 16656</strain>
    </source>
</reference>
<feature type="chain" id="PRO_5045203003" evidence="3">
    <location>
        <begin position="29"/>
        <end position="541"/>
    </location>
</feature>
<dbReference type="NCBIfam" id="TIGR03504">
    <property type="entry name" value="FimV_Cterm"/>
    <property type="match status" value="1"/>
</dbReference>
<accession>A0ABR6XA75</accession>
<feature type="signal peptide" evidence="3">
    <location>
        <begin position="1"/>
        <end position="28"/>
    </location>
</feature>
<evidence type="ECO:0000256" key="2">
    <source>
        <dbReference type="SAM" id="Phobius"/>
    </source>
</evidence>
<feature type="transmembrane region" description="Helical" evidence="2">
    <location>
        <begin position="95"/>
        <end position="116"/>
    </location>
</feature>
<evidence type="ECO:0000256" key="3">
    <source>
        <dbReference type="SAM" id="SignalP"/>
    </source>
</evidence>
<sequence>MATFSQFLRALIFCLSCAAMQFAPTAAAQQNSNELELKNTSSSVQSTNEQSDLNTSLSNAQRKQLQQELHSLLAENKRINQEKIQYLESQSQRVFWTQCLIGFLIIAMLISLFSFWRLHVQHKFQTGLDSLTTSLRNFQDSIFSLSFIDTSGYSTAGNSSSFHISQTDLDQLDKHSSLSNQVNSRLNSQLNTQPNSQLNSGFHRTLNPNTTGRGDEFSDIRGFFDAWLNVYNPGDPRYEEALAAATKPNSAKPWLQMLDNFRQSSDHSGFENIRKEIKKFFNIKINPLEARNNADQKQLSDFPHIVQKILDLWPTDEVVIYLERLMHNSRMSPREGFDVNMFQQLESLLELANRPDRPRQVQQLKRIGIADFLFKTNKNDSAVKNTKAAPSIVSATAPQVTVTAVEPVNTSNPQVKESVDQPIPATSTANVLKPNIMTAVVAATAEPAVTTTKPVVHTSNRAPVTPAVEVDEKTRYTANEVRLKLATAYLDIADTEGACLLLEDVIKEAVPAQQAHAQRLLKEIEAKQARTCDDNEKIYFH</sequence>
<comment type="caution">
    <text evidence="4">The sequence shown here is derived from an EMBL/GenBank/DDBJ whole genome shotgun (WGS) entry which is preliminary data.</text>
</comment>
<dbReference type="Gene3D" id="1.20.58.2200">
    <property type="match status" value="1"/>
</dbReference>
<proteinExistence type="predicted"/>
<dbReference type="InterPro" id="IPR020011">
    <property type="entry name" value="FimV_C"/>
</dbReference>
<name>A0ABR6XA75_9BURK</name>
<gene>
    <name evidence="4" type="ORF">H8K52_19715</name>
</gene>
<keyword evidence="5" id="KW-1185">Reference proteome</keyword>
<dbReference type="InterPro" id="IPR038440">
    <property type="entry name" value="FimV_C_sf"/>
</dbReference>
<dbReference type="Proteomes" id="UP000648257">
    <property type="component" value="Unassembled WGS sequence"/>
</dbReference>
<dbReference type="EMBL" id="JACOFW010000039">
    <property type="protein sequence ID" value="MBC3809573.1"/>
    <property type="molecule type" value="Genomic_DNA"/>
</dbReference>
<keyword evidence="2" id="KW-1133">Transmembrane helix</keyword>